<comment type="caution">
    <text evidence="5">The sequence shown here is derived from an EMBL/GenBank/DDBJ whole genome shotgun (WGS) entry which is preliminary data.</text>
</comment>
<dbReference type="GO" id="GO:0005634">
    <property type="term" value="C:nucleus"/>
    <property type="evidence" value="ECO:0007669"/>
    <property type="project" value="UniProtKB-SubCell"/>
</dbReference>
<feature type="DNA-binding region" description="Homeobox" evidence="2">
    <location>
        <begin position="3"/>
        <end position="39"/>
    </location>
</feature>
<keyword evidence="2 3" id="KW-0238">DNA-binding</keyword>
<feature type="non-terminal residue" evidence="5">
    <location>
        <position position="76"/>
    </location>
</feature>
<protein>
    <recommendedName>
        <fullName evidence="4">Homeobox domain-containing protein</fullName>
    </recommendedName>
</protein>
<comment type="subcellular location">
    <subcellularLocation>
        <location evidence="1 2 3">Nucleus</location>
    </subcellularLocation>
</comment>
<feature type="domain" description="Homeobox" evidence="4">
    <location>
        <begin position="1"/>
        <end position="38"/>
    </location>
</feature>
<evidence type="ECO:0000256" key="2">
    <source>
        <dbReference type="PROSITE-ProRule" id="PRU00108"/>
    </source>
</evidence>
<reference evidence="5" key="1">
    <citation type="submission" date="2023-10" db="EMBL/GenBank/DDBJ databases">
        <title>Genome assembly of Pristionchus species.</title>
        <authorList>
            <person name="Yoshida K."/>
            <person name="Sommer R.J."/>
        </authorList>
    </citation>
    <scope>NUCLEOTIDE SEQUENCE</scope>
    <source>
        <strain evidence="5">RS0144</strain>
    </source>
</reference>
<dbReference type="EMBL" id="BTSX01000003">
    <property type="protein sequence ID" value="GMS90793.1"/>
    <property type="molecule type" value="Genomic_DNA"/>
</dbReference>
<keyword evidence="6" id="KW-1185">Reference proteome</keyword>
<keyword evidence="2 3" id="KW-0539">Nucleus</keyword>
<evidence type="ECO:0000256" key="3">
    <source>
        <dbReference type="RuleBase" id="RU000682"/>
    </source>
</evidence>
<evidence type="ECO:0000256" key="1">
    <source>
        <dbReference type="ARBA" id="ARBA00004123"/>
    </source>
</evidence>
<dbReference type="GO" id="GO:0003677">
    <property type="term" value="F:DNA binding"/>
    <property type="evidence" value="ECO:0007669"/>
    <property type="project" value="UniProtKB-UniRule"/>
</dbReference>
<dbReference type="InterPro" id="IPR001356">
    <property type="entry name" value="HD"/>
</dbReference>
<gene>
    <name evidence="5" type="ORF">PENTCL1PPCAC_12968</name>
</gene>
<evidence type="ECO:0000313" key="5">
    <source>
        <dbReference type="EMBL" id="GMS90793.1"/>
    </source>
</evidence>
<accession>A0AAV5TDE8</accession>
<feature type="non-terminal residue" evidence="5">
    <location>
        <position position="1"/>
    </location>
</feature>
<evidence type="ECO:0000313" key="6">
    <source>
        <dbReference type="Proteomes" id="UP001432027"/>
    </source>
</evidence>
<name>A0AAV5TDE8_9BILA</name>
<dbReference type="InterPro" id="IPR009057">
    <property type="entry name" value="Homeodomain-like_sf"/>
</dbReference>
<dbReference type="Proteomes" id="UP001432027">
    <property type="component" value="Unassembled WGS sequence"/>
</dbReference>
<organism evidence="5 6">
    <name type="scientific">Pristionchus entomophagus</name>
    <dbReference type="NCBI Taxonomy" id="358040"/>
    <lineage>
        <taxon>Eukaryota</taxon>
        <taxon>Metazoa</taxon>
        <taxon>Ecdysozoa</taxon>
        <taxon>Nematoda</taxon>
        <taxon>Chromadorea</taxon>
        <taxon>Rhabditida</taxon>
        <taxon>Rhabditina</taxon>
        <taxon>Diplogasteromorpha</taxon>
        <taxon>Diplogasteroidea</taxon>
        <taxon>Neodiplogasteridae</taxon>
        <taxon>Pristionchus</taxon>
    </lineage>
</organism>
<dbReference type="SUPFAM" id="SSF46689">
    <property type="entry name" value="Homeodomain-like"/>
    <property type="match status" value="1"/>
</dbReference>
<evidence type="ECO:0000259" key="4">
    <source>
        <dbReference type="PROSITE" id="PS50071"/>
    </source>
</evidence>
<sequence length="76" mass="9380">KNPSPNDIRMGEIAKMLDLNRDMVRMWFYNRNRKERLLEEKRRRETYKDTSYFDEKKSNETVEVEKKGRPSINIKR</sequence>
<keyword evidence="2 3" id="KW-0371">Homeobox</keyword>
<dbReference type="Gene3D" id="1.10.10.60">
    <property type="entry name" value="Homeodomain-like"/>
    <property type="match status" value="1"/>
</dbReference>
<dbReference type="AlphaFoldDB" id="A0AAV5TDE8"/>
<dbReference type="Pfam" id="PF00046">
    <property type="entry name" value="Homeodomain"/>
    <property type="match status" value="1"/>
</dbReference>
<dbReference type="PROSITE" id="PS50071">
    <property type="entry name" value="HOMEOBOX_2"/>
    <property type="match status" value="1"/>
</dbReference>
<proteinExistence type="predicted"/>